<proteinExistence type="predicted"/>
<dbReference type="InterPro" id="IPR009057">
    <property type="entry name" value="Homeodomain-like_sf"/>
</dbReference>
<dbReference type="EMBL" id="CP012288">
    <property type="protein sequence ID" value="AMV66512.1"/>
    <property type="molecule type" value="Genomic_DNA"/>
</dbReference>
<keyword evidence="1" id="KW-0805">Transcription regulation</keyword>
<evidence type="ECO:0000256" key="2">
    <source>
        <dbReference type="ARBA" id="ARBA00023125"/>
    </source>
</evidence>
<dbReference type="Pfam" id="PF02311">
    <property type="entry name" value="AraC_binding"/>
    <property type="match status" value="1"/>
</dbReference>
<dbReference type="Gene3D" id="1.10.10.60">
    <property type="entry name" value="Homeodomain-like"/>
    <property type="match status" value="2"/>
</dbReference>
<dbReference type="InterPro" id="IPR018060">
    <property type="entry name" value="HTH_AraC"/>
</dbReference>
<evidence type="ECO:0000259" key="4">
    <source>
        <dbReference type="PROSITE" id="PS01124"/>
    </source>
</evidence>
<dbReference type="Pfam" id="PF12833">
    <property type="entry name" value="HTH_18"/>
    <property type="match status" value="1"/>
</dbReference>
<keyword evidence="3" id="KW-0804">Transcription</keyword>
<feature type="domain" description="HTH araC/xylS-type" evidence="4">
    <location>
        <begin position="226"/>
        <end position="323"/>
    </location>
</feature>
<keyword evidence="6" id="KW-1185">Reference proteome</keyword>
<organism evidence="5 6">
    <name type="scientific">Pediococcus damnosus</name>
    <dbReference type="NCBI Taxonomy" id="51663"/>
    <lineage>
        <taxon>Bacteria</taxon>
        <taxon>Bacillati</taxon>
        <taxon>Bacillota</taxon>
        <taxon>Bacilli</taxon>
        <taxon>Lactobacillales</taxon>
        <taxon>Lactobacillaceae</taxon>
        <taxon>Pediococcus</taxon>
    </lineage>
</organism>
<evidence type="ECO:0000313" key="6">
    <source>
        <dbReference type="Proteomes" id="UP000076244"/>
    </source>
</evidence>
<dbReference type="PROSITE" id="PS01124">
    <property type="entry name" value="HTH_ARAC_FAMILY_2"/>
    <property type="match status" value="1"/>
</dbReference>
<sequence length="344" mass="39265">MSTIRLDHTLFALNNVEKSQLTNGENYNYMDLDFINNPIPRMPAWDFFKKGSIAVTKSNRFSYVPAHTHSFMELNYMYAGSCIQYINDEKIVLRQGNLLLLDKDIVQRIDYTGRDDILVNILIKSDADISALFHLIPESLNIVSRLIYNIANKNSLHNNFILFDLLPNDIALSLIDALIEKGLTKNASPQRNQSMELLMSALIIELKTAIVKSEINFSDSDMEGVLPIIRYVNANYATTSLATASHHFGYNGNYLSNKLKHATGKNFQELVDRRRLSVAENLIIKTDLSSSDICELIGYKNVTSLFRLFKKYLNSTPFQYRCKVHPKFTNIGDMGLPTKEDLYR</sequence>
<accession>A0ABM6A2N0</accession>
<dbReference type="Gene3D" id="2.60.120.10">
    <property type="entry name" value="Jelly Rolls"/>
    <property type="match status" value="1"/>
</dbReference>
<name>A0ABM6A2N0_9LACO</name>
<dbReference type="SMART" id="SM00342">
    <property type="entry name" value="HTH_ARAC"/>
    <property type="match status" value="1"/>
</dbReference>
<dbReference type="InterPro" id="IPR003313">
    <property type="entry name" value="AraC-bd"/>
</dbReference>
<evidence type="ECO:0000256" key="1">
    <source>
        <dbReference type="ARBA" id="ARBA00023015"/>
    </source>
</evidence>
<protein>
    <submittedName>
        <fullName evidence="5">Transcriptional regulator of rhamnose utilization, AraC family</fullName>
    </submittedName>
</protein>
<dbReference type="Proteomes" id="UP000076244">
    <property type="component" value="Chromosome"/>
</dbReference>
<dbReference type="SUPFAM" id="SSF51215">
    <property type="entry name" value="Regulatory protein AraC"/>
    <property type="match status" value="1"/>
</dbReference>
<reference evidence="5 6" key="1">
    <citation type="journal article" date="2016" name="PLoS ONE">
        <title>The Identification of Novel Diagnostic Marker Genes for the Detection of Beer Spoiling Pediococcus damnosus Strains Using the BlAst Diagnostic Gene findEr.</title>
        <authorList>
            <person name="Behr J."/>
            <person name="Geissler A.J."/>
            <person name="Schmid J."/>
            <person name="Zehe A."/>
            <person name="Vogel R.F."/>
        </authorList>
    </citation>
    <scope>NUCLEOTIDE SEQUENCE [LARGE SCALE GENOMIC DNA]</scope>
    <source>
        <strain evidence="5 6">TMW 2.1535</strain>
    </source>
</reference>
<dbReference type="PANTHER" id="PTHR43280:SF28">
    <property type="entry name" value="HTH-TYPE TRANSCRIPTIONAL ACTIVATOR RHAS"/>
    <property type="match status" value="1"/>
</dbReference>
<evidence type="ECO:0000313" key="5">
    <source>
        <dbReference type="EMBL" id="AMV66512.1"/>
    </source>
</evidence>
<dbReference type="SUPFAM" id="SSF46689">
    <property type="entry name" value="Homeodomain-like"/>
    <property type="match status" value="1"/>
</dbReference>
<keyword evidence="2" id="KW-0238">DNA-binding</keyword>
<evidence type="ECO:0000256" key="3">
    <source>
        <dbReference type="ARBA" id="ARBA00023163"/>
    </source>
</evidence>
<dbReference type="RefSeq" id="WP_056986108.1">
    <property type="nucleotide sequence ID" value="NZ_BAAAXI010000011.1"/>
</dbReference>
<dbReference type="InterPro" id="IPR037923">
    <property type="entry name" value="HTH-like"/>
</dbReference>
<gene>
    <name evidence="5" type="ORF">ADU72_0567</name>
</gene>
<dbReference type="InterPro" id="IPR014710">
    <property type="entry name" value="RmlC-like_jellyroll"/>
</dbReference>
<dbReference type="PANTHER" id="PTHR43280">
    <property type="entry name" value="ARAC-FAMILY TRANSCRIPTIONAL REGULATOR"/>
    <property type="match status" value="1"/>
</dbReference>